<name>A0AAD9VFC0_ACRCE</name>
<proteinExistence type="predicted"/>
<reference evidence="5" key="1">
    <citation type="journal article" date="2023" name="G3 (Bethesda)">
        <title>Whole genome assembly and annotation of the endangered Caribbean coral Acropora cervicornis.</title>
        <authorList>
            <person name="Selwyn J.D."/>
            <person name="Vollmer S.V."/>
        </authorList>
    </citation>
    <scope>NUCLEOTIDE SEQUENCE</scope>
    <source>
        <strain evidence="5">K2</strain>
    </source>
</reference>
<keyword evidence="6" id="KW-1185">Reference proteome</keyword>
<dbReference type="InterPro" id="IPR036364">
    <property type="entry name" value="SEA_dom_sf"/>
</dbReference>
<dbReference type="Proteomes" id="UP001249851">
    <property type="component" value="Unassembled WGS sequence"/>
</dbReference>
<feature type="chain" id="PRO_5042228560" description="SEA domain-containing protein" evidence="3">
    <location>
        <begin position="20"/>
        <end position="370"/>
    </location>
</feature>
<organism evidence="5 6">
    <name type="scientific">Acropora cervicornis</name>
    <name type="common">Staghorn coral</name>
    <dbReference type="NCBI Taxonomy" id="6130"/>
    <lineage>
        <taxon>Eukaryota</taxon>
        <taxon>Metazoa</taxon>
        <taxon>Cnidaria</taxon>
        <taxon>Anthozoa</taxon>
        <taxon>Hexacorallia</taxon>
        <taxon>Scleractinia</taxon>
        <taxon>Astrocoeniina</taxon>
        <taxon>Acroporidae</taxon>
        <taxon>Acropora</taxon>
    </lineage>
</organism>
<dbReference type="SMART" id="SM00200">
    <property type="entry name" value="SEA"/>
    <property type="match status" value="1"/>
</dbReference>
<dbReference type="SUPFAM" id="SSF82671">
    <property type="entry name" value="SEA domain"/>
    <property type="match status" value="1"/>
</dbReference>
<feature type="transmembrane region" description="Helical" evidence="2">
    <location>
        <begin position="288"/>
        <end position="307"/>
    </location>
</feature>
<evidence type="ECO:0000256" key="1">
    <source>
        <dbReference type="SAM" id="MobiDB-lite"/>
    </source>
</evidence>
<evidence type="ECO:0000256" key="3">
    <source>
        <dbReference type="SAM" id="SignalP"/>
    </source>
</evidence>
<dbReference type="InterPro" id="IPR000082">
    <property type="entry name" value="SEA_dom"/>
</dbReference>
<feature type="domain" description="SEA" evidence="4">
    <location>
        <begin position="160"/>
        <end position="269"/>
    </location>
</feature>
<evidence type="ECO:0000259" key="4">
    <source>
        <dbReference type="PROSITE" id="PS50024"/>
    </source>
</evidence>
<accession>A0AAD9VFC0</accession>
<evidence type="ECO:0000313" key="5">
    <source>
        <dbReference type="EMBL" id="KAK2572344.1"/>
    </source>
</evidence>
<dbReference type="Gene3D" id="3.30.70.960">
    <property type="entry name" value="SEA domain"/>
    <property type="match status" value="1"/>
</dbReference>
<dbReference type="Pfam" id="PF01390">
    <property type="entry name" value="SEA"/>
    <property type="match status" value="1"/>
</dbReference>
<dbReference type="PROSITE" id="PS50024">
    <property type="entry name" value="SEA"/>
    <property type="match status" value="1"/>
</dbReference>
<feature type="region of interest" description="Disordered" evidence="1">
    <location>
        <begin position="344"/>
        <end position="370"/>
    </location>
</feature>
<reference evidence="5" key="2">
    <citation type="journal article" date="2023" name="Science">
        <title>Genomic signatures of disease resistance in endangered staghorn corals.</title>
        <authorList>
            <person name="Vollmer S.V."/>
            <person name="Selwyn J.D."/>
            <person name="Despard B.A."/>
            <person name="Roesel C.L."/>
        </authorList>
    </citation>
    <scope>NUCLEOTIDE SEQUENCE</scope>
    <source>
        <strain evidence="5">K2</strain>
    </source>
</reference>
<feature type="signal peptide" evidence="3">
    <location>
        <begin position="1"/>
        <end position="19"/>
    </location>
</feature>
<keyword evidence="2" id="KW-0472">Membrane</keyword>
<sequence>MWFVWCILITFKGFEGVATMESNASASYSRNIAQNKPVQESPQVSAKTLATVDIFATLSFSQEERFFSTSMPSSTYIKEVSVFLPVVGEGGTSPTSSKVRSTVVALSQNVPIQIISKKKPSKGLASSSVSSSLYQEKSVSIKVPEESTTQGPTEPGIPTGKQIFEGILKIVNMEFSADLSKSSSEAFKTLEDDLTKLLNEIFQSITGFLYTKVNSFEKGSIVCQFSIFTKAESSSAEDYKTALVAASKDGKTGKFEMDKIEVKDTVTDESVGAFKGEKSKSDFQPLKVIGITIFVTAVVMVVLFLVVKAILKRRKRRGEGHSQSYDVYPLSDFDIKDAAEPTFSKMRRLEEEAEDNEERAGEETPLNKSS</sequence>
<evidence type="ECO:0000256" key="2">
    <source>
        <dbReference type="SAM" id="Phobius"/>
    </source>
</evidence>
<dbReference type="AlphaFoldDB" id="A0AAD9VFC0"/>
<dbReference type="EMBL" id="JARQWQ010000004">
    <property type="protein sequence ID" value="KAK2572344.1"/>
    <property type="molecule type" value="Genomic_DNA"/>
</dbReference>
<gene>
    <name evidence="5" type="ORF">P5673_002573</name>
</gene>
<comment type="caution">
    <text evidence="5">The sequence shown here is derived from an EMBL/GenBank/DDBJ whole genome shotgun (WGS) entry which is preliminary data.</text>
</comment>
<keyword evidence="2" id="KW-1133">Transmembrane helix</keyword>
<evidence type="ECO:0000313" key="6">
    <source>
        <dbReference type="Proteomes" id="UP001249851"/>
    </source>
</evidence>
<keyword evidence="2" id="KW-0812">Transmembrane</keyword>
<protein>
    <recommendedName>
        <fullName evidence="4">SEA domain-containing protein</fullName>
    </recommendedName>
</protein>
<keyword evidence="3" id="KW-0732">Signal</keyword>